<dbReference type="Proteomes" id="UP001158576">
    <property type="component" value="Chromosome XSR"/>
</dbReference>
<protein>
    <submittedName>
        <fullName evidence="2">Oidioi.mRNA.OKI2018_I69.XSR.g15652.t1.cds</fullName>
    </submittedName>
</protein>
<feature type="signal peptide" evidence="1">
    <location>
        <begin position="1"/>
        <end position="16"/>
    </location>
</feature>
<gene>
    <name evidence="2" type="ORF">OKIOD_LOCUS7210</name>
</gene>
<feature type="chain" id="PRO_5046416878" evidence="1">
    <location>
        <begin position="17"/>
        <end position="76"/>
    </location>
</feature>
<evidence type="ECO:0000313" key="3">
    <source>
        <dbReference type="Proteomes" id="UP001158576"/>
    </source>
</evidence>
<name>A0ABN7SFG1_OIKDI</name>
<dbReference type="EMBL" id="OU015569">
    <property type="protein sequence ID" value="CAG5098421.1"/>
    <property type="molecule type" value="Genomic_DNA"/>
</dbReference>
<organism evidence="2 3">
    <name type="scientific">Oikopleura dioica</name>
    <name type="common">Tunicate</name>
    <dbReference type="NCBI Taxonomy" id="34765"/>
    <lineage>
        <taxon>Eukaryota</taxon>
        <taxon>Metazoa</taxon>
        <taxon>Chordata</taxon>
        <taxon>Tunicata</taxon>
        <taxon>Appendicularia</taxon>
        <taxon>Copelata</taxon>
        <taxon>Oikopleuridae</taxon>
        <taxon>Oikopleura</taxon>
    </lineage>
</organism>
<evidence type="ECO:0000313" key="2">
    <source>
        <dbReference type="EMBL" id="CAG5098421.1"/>
    </source>
</evidence>
<keyword evidence="3" id="KW-1185">Reference proteome</keyword>
<reference evidence="2 3" key="1">
    <citation type="submission" date="2021-04" db="EMBL/GenBank/DDBJ databases">
        <authorList>
            <person name="Bliznina A."/>
        </authorList>
    </citation>
    <scope>NUCLEOTIDE SEQUENCE [LARGE SCALE GENOMIC DNA]</scope>
</reference>
<keyword evidence="1" id="KW-0732">Signal</keyword>
<evidence type="ECO:0000256" key="1">
    <source>
        <dbReference type="SAM" id="SignalP"/>
    </source>
</evidence>
<accession>A0ABN7SFG1</accession>
<proteinExistence type="predicted"/>
<sequence>MQILLFLPLLETLVHGYGNNPSLDKVCTTKRCYQCRGVVQNIPSGKTEKTNGLFQFCRTLLSINECCPGTGFIESR</sequence>